<accession>A0A409W4P9</accession>
<feature type="region of interest" description="Disordered" evidence="1">
    <location>
        <begin position="78"/>
        <end position="159"/>
    </location>
</feature>
<dbReference type="InParanoid" id="A0A409W4P9"/>
<dbReference type="Proteomes" id="UP000284706">
    <property type="component" value="Unassembled WGS sequence"/>
</dbReference>
<proteinExistence type="predicted"/>
<evidence type="ECO:0000256" key="1">
    <source>
        <dbReference type="SAM" id="MobiDB-lite"/>
    </source>
</evidence>
<organism evidence="2 3">
    <name type="scientific">Gymnopilus dilepis</name>
    <dbReference type="NCBI Taxonomy" id="231916"/>
    <lineage>
        <taxon>Eukaryota</taxon>
        <taxon>Fungi</taxon>
        <taxon>Dikarya</taxon>
        <taxon>Basidiomycota</taxon>
        <taxon>Agaricomycotina</taxon>
        <taxon>Agaricomycetes</taxon>
        <taxon>Agaricomycetidae</taxon>
        <taxon>Agaricales</taxon>
        <taxon>Agaricineae</taxon>
        <taxon>Hymenogastraceae</taxon>
        <taxon>Gymnopilus</taxon>
    </lineage>
</organism>
<keyword evidence="3" id="KW-1185">Reference proteome</keyword>
<gene>
    <name evidence="2" type="ORF">CVT26_010331</name>
</gene>
<reference evidence="2 3" key="1">
    <citation type="journal article" date="2018" name="Evol. Lett.">
        <title>Horizontal gene cluster transfer increased hallucinogenic mushroom diversity.</title>
        <authorList>
            <person name="Reynolds H.T."/>
            <person name="Vijayakumar V."/>
            <person name="Gluck-Thaler E."/>
            <person name="Korotkin H.B."/>
            <person name="Matheny P.B."/>
            <person name="Slot J.C."/>
        </authorList>
    </citation>
    <scope>NUCLEOTIDE SEQUENCE [LARGE SCALE GENOMIC DNA]</scope>
    <source>
        <strain evidence="2 3">SRW20</strain>
    </source>
</reference>
<feature type="compositionally biased region" description="Basic and acidic residues" evidence="1">
    <location>
        <begin position="139"/>
        <end position="150"/>
    </location>
</feature>
<sequence length="198" mass="20219">MFSLLRSSRVAVGRALAAKPAYAPASARTFTAPAWSKGANVGNVTPYTAAATAALVSARARFFATSRASAFAAHAQAAGKTKSAGGAKKGGAKKASAAKKKGTKASAAKKGTKAAKAKGGKARTAATERGRGRPKKAKKDVPPKIFKKDLTPPFKSPGSGWTNFVSEFVRAKSEGTPAPVAMAEAASVWKDMTPDVRA</sequence>
<feature type="compositionally biased region" description="Basic residues" evidence="1">
    <location>
        <begin position="90"/>
        <end position="103"/>
    </location>
</feature>
<dbReference type="AlphaFoldDB" id="A0A409W4P9"/>
<feature type="compositionally biased region" description="Basic residues" evidence="1">
    <location>
        <begin position="110"/>
        <end position="121"/>
    </location>
</feature>
<feature type="non-terminal residue" evidence="2">
    <location>
        <position position="198"/>
    </location>
</feature>
<evidence type="ECO:0000313" key="3">
    <source>
        <dbReference type="Proteomes" id="UP000284706"/>
    </source>
</evidence>
<dbReference type="EMBL" id="NHYE01005400">
    <property type="protein sequence ID" value="PPQ73509.1"/>
    <property type="molecule type" value="Genomic_DNA"/>
</dbReference>
<comment type="caution">
    <text evidence="2">The sequence shown here is derived from an EMBL/GenBank/DDBJ whole genome shotgun (WGS) entry which is preliminary data.</text>
</comment>
<protein>
    <submittedName>
        <fullName evidence="2">Uncharacterized protein</fullName>
    </submittedName>
</protein>
<evidence type="ECO:0000313" key="2">
    <source>
        <dbReference type="EMBL" id="PPQ73509.1"/>
    </source>
</evidence>
<name>A0A409W4P9_9AGAR</name>